<keyword evidence="2" id="KW-1185">Reference proteome</keyword>
<organism evidence="1 2">
    <name type="scientific">Microvirga puerhi</name>
    <dbReference type="NCBI Taxonomy" id="2876078"/>
    <lineage>
        <taxon>Bacteria</taxon>
        <taxon>Pseudomonadati</taxon>
        <taxon>Pseudomonadota</taxon>
        <taxon>Alphaproteobacteria</taxon>
        <taxon>Hyphomicrobiales</taxon>
        <taxon>Methylobacteriaceae</taxon>
        <taxon>Microvirga</taxon>
    </lineage>
</organism>
<dbReference type="InterPro" id="IPR038696">
    <property type="entry name" value="IalB_sf"/>
</dbReference>
<dbReference type="RefSeq" id="WP_224314732.1">
    <property type="nucleotide sequence ID" value="NZ_JAIRBM010000013.1"/>
</dbReference>
<evidence type="ECO:0000313" key="1">
    <source>
        <dbReference type="EMBL" id="MBZ6077878.1"/>
    </source>
</evidence>
<accession>A0ABS7VQP0</accession>
<dbReference type="EMBL" id="JAIRBM010000013">
    <property type="protein sequence ID" value="MBZ6077878.1"/>
    <property type="molecule type" value="Genomic_DNA"/>
</dbReference>
<proteinExistence type="predicted"/>
<comment type="caution">
    <text evidence="1">The sequence shown here is derived from an EMBL/GenBank/DDBJ whole genome shotgun (WGS) entry which is preliminary data.</text>
</comment>
<evidence type="ECO:0000313" key="2">
    <source>
        <dbReference type="Proteomes" id="UP000704176"/>
    </source>
</evidence>
<protein>
    <submittedName>
        <fullName evidence="1">Invasion associated locus B family protein</fullName>
    </submittedName>
</protein>
<name>A0ABS7VQP0_9HYPH</name>
<sequence length="158" mass="17818">MLLVILGSSSVLAQDIKPLGTFQNWSAWSSYEGKTKVCYIYSDADTMKPENLDHGRVSFAVRHHRQGASETEASLRAGYEFAPEAIRVSVDETNFSMLPRGQYAWLRREEREGEFMEALRKGRTMTVEARSQRGNQTTYTFSLKGVTAAIKRAAQACR</sequence>
<dbReference type="Pfam" id="PF06776">
    <property type="entry name" value="IalB"/>
    <property type="match status" value="1"/>
</dbReference>
<dbReference type="Gene3D" id="2.60.40.1880">
    <property type="entry name" value="Invasion associated locus B (IalB) protein"/>
    <property type="match status" value="1"/>
</dbReference>
<gene>
    <name evidence="1" type="ORF">K9B37_16490</name>
</gene>
<dbReference type="InterPro" id="IPR010642">
    <property type="entry name" value="Invasion_prot_B"/>
</dbReference>
<dbReference type="Proteomes" id="UP000704176">
    <property type="component" value="Unassembled WGS sequence"/>
</dbReference>
<reference evidence="1 2" key="1">
    <citation type="submission" date="2021-09" db="EMBL/GenBank/DDBJ databases">
        <title>The complete genome sequence of a new microorganism.</title>
        <authorList>
            <person name="Zi Z."/>
        </authorList>
    </citation>
    <scope>NUCLEOTIDE SEQUENCE [LARGE SCALE GENOMIC DNA]</scope>
    <source>
        <strain evidence="1 2">WGZ8</strain>
    </source>
</reference>